<reference evidence="2 3" key="1">
    <citation type="journal article" date="2018" name="Sci. Rep.">
        <title>Genomic signatures of local adaptation to the degree of environmental predictability in rotifers.</title>
        <authorList>
            <person name="Franch-Gras L."/>
            <person name="Hahn C."/>
            <person name="Garcia-Roger E.M."/>
            <person name="Carmona M.J."/>
            <person name="Serra M."/>
            <person name="Gomez A."/>
        </authorList>
    </citation>
    <scope>NUCLEOTIDE SEQUENCE [LARGE SCALE GENOMIC DNA]</scope>
    <source>
        <strain evidence="2">HYR1</strain>
    </source>
</reference>
<keyword evidence="3" id="KW-1185">Reference proteome</keyword>
<dbReference type="EMBL" id="REGN01005590">
    <property type="protein sequence ID" value="RNA12851.1"/>
    <property type="molecule type" value="Genomic_DNA"/>
</dbReference>
<keyword evidence="1" id="KW-0812">Transmembrane</keyword>
<protein>
    <submittedName>
        <fullName evidence="2">Uncharacterized protein</fullName>
    </submittedName>
</protein>
<evidence type="ECO:0000256" key="1">
    <source>
        <dbReference type="SAM" id="Phobius"/>
    </source>
</evidence>
<gene>
    <name evidence="2" type="ORF">BpHYR1_052405</name>
</gene>
<evidence type="ECO:0000313" key="2">
    <source>
        <dbReference type="EMBL" id="RNA12851.1"/>
    </source>
</evidence>
<accession>A0A3M7QP45</accession>
<feature type="transmembrane region" description="Helical" evidence="1">
    <location>
        <begin position="90"/>
        <end position="110"/>
    </location>
</feature>
<name>A0A3M7QP45_BRAPC</name>
<dbReference type="AlphaFoldDB" id="A0A3M7QP45"/>
<organism evidence="2 3">
    <name type="scientific">Brachionus plicatilis</name>
    <name type="common">Marine rotifer</name>
    <name type="synonym">Brachionus muelleri</name>
    <dbReference type="NCBI Taxonomy" id="10195"/>
    <lineage>
        <taxon>Eukaryota</taxon>
        <taxon>Metazoa</taxon>
        <taxon>Spiralia</taxon>
        <taxon>Gnathifera</taxon>
        <taxon>Rotifera</taxon>
        <taxon>Eurotatoria</taxon>
        <taxon>Monogononta</taxon>
        <taxon>Pseudotrocha</taxon>
        <taxon>Ploima</taxon>
        <taxon>Brachionidae</taxon>
        <taxon>Brachionus</taxon>
    </lineage>
</organism>
<keyword evidence="1" id="KW-0472">Membrane</keyword>
<proteinExistence type="predicted"/>
<feature type="non-terminal residue" evidence="2">
    <location>
        <position position="1"/>
    </location>
</feature>
<dbReference type="Proteomes" id="UP000276133">
    <property type="component" value="Unassembled WGS sequence"/>
</dbReference>
<comment type="caution">
    <text evidence="2">The sequence shown here is derived from an EMBL/GenBank/DDBJ whole genome shotgun (WGS) entry which is preliminary data.</text>
</comment>
<sequence>NKLDMTCQGFLNYFPDNLQIPVFRKLKQCFIKGPEWARLLSLQISQIMGVSDSIQLSPAFLHDSLKFEFFGTSFKKSSLIKKLKIKAKTYGFNSFAITGTTLISLGLSFGSCQ</sequence>
<keyword evidence="1" id="KW-1133">Transmembrane helix</keyword>
<evidence type="ECO:0000313" key="3">
    <source>
        <dbReference type="Proteomes" id="UP000276133"/>
    </source>
</evidence>